<evidence type="ECO:0000313" key="3">
    <source>
        <dbReference type="EMBL" id="HFJ53757.1"/>
    </source>
</evidence>
<name>A0A7C1NAY5_UNCW3</name>
<dbReference type="SUPFAM" id="SSF47592">
    <property type="entry name" value="SWIB/MDM2 domain"/>
    <property type="match status" value="2"/>
</dbReference>
<dbReference type="EMBL" id="DSTU01000004">
    <property type="protein sequence ID" value="HFJ53757.1"/>
    <property type="molecule type" value="Genomic_DNA"/>
</dbReference>
<reference evidence="2" key="1">
    <citation type="journal article" date="2020" name="mSystems">
        <title>Genome- and Community-Level Interaction Insights into Carbon Utilization and Element Cycling Functions of Hydrothermarchaeota in Hydrothermal Sediment.</title>
        <authorList>
            <person name="Zhou Z."/>
            <person name="Liu Y."/>
            <person name="Xu W."/>
            <person name="Pan J."/>
            <person name="Luo Z.H."/>
            <person name="Li M."/>
        </authorList>
    </citation>
    <scope>NUCLEOTIDE SEQUENCE [LARGE SCALE GENOMIC DNA]</scope>
    <source>
        <strain evidence="2">SpSt-265</strain>
        <strain evidence="3">SpSt-465</strain>
    </source>
</reference>
<dbReference type="CDD" id="cd10567">
    <property type="entry name" value="SWIB-MDM2_like"/>
    <property type="match status" value="1"/>
</dbReference>
<organism evidence="2">
    <name type="scientific">candidate division WOR-3 bacterium</name>
    <dbReference type="NCBI Taxonomy" id="2052148"/>
    <lineage>
        <taxon>Bacteria</taxon>
        <taxon>Bacteria division WOR-3</taxon>
    </lineage>
</organism>
<sequence length="93" mass="10592">MPRGQALMNRTVKLTEAMQPVFGPGKTIKVRDINKKLWAYIKKNKLMTGEGPLMKRSVKLTPELQAIMGKKASVKVGEMMKLLWKYINANNLF</sequence>
<dbReference type="EMBL" id="DSLG01000008">
    <property type="protein sequence ID" value="HEA87919.1"/>
    <property type="molecule type" value="Genomic_DNA"/>
</dbReference>
<dbReference type="InterPro" id="IPR003121">
    <property type="entry name" value="SWIB_MDM2_domain"/>
</dbReference>
<accession>A0A7C1NAY5</accession>
<gene>
    <name evidence="2" type="ORF">ENP94_07965</name>
    <name evidence="3" type="ORF">ENS16_03610</name>
</gene>
<comment type="caution">
    <text evidence="2">The sequence shown here is derived from an EMBL/GenBank/DDBJ whole genome shotgun (WGS) entry which is preliminary data.</text>
</comment>
<dbReference type="Gene3D" id="1.10.245.10">
    <property type="entry name" value="SWIB/MDM2 domain"/>
    <property type="match status" value="1"/>
</dbReference>
<evidence type="ECO:0000313" key="2">
    <source>
        <dbReference type="EMBL" id="HEA87919.1"/>
    </source>
</evidence>
<dbReference type="Pfam" id="PF02201">
    <property type="entry name" value="SWIB"/>
    <property type="match status" value="1"/>
</dbReference>
<protein>
    <recommendedName>
        <fullName evidence="1">DM2 domain-containing protein</fullName>
    </recommendedName>
</protein>
<feature type="domain" description="DM2" evidence="1">
    <location>
        <begin position="58"/>
        <end position="92"/>
    </location>
</feature>
<evidence type="ECO:0000259" key="1">
    <source>
        <dbReference type="Pfam" id="PF02201"/>
    </source>
</evidence>
<dbReference type="InterPro" id="IPR036885">
    <property type="entry name" value="SWIB_MDM2_dom_sf"/>
</dbReference>
<proteinExistence type="predicted"/>
<dbReference type="AlphaFoldDB" id="A0A7C1NAY5"/>